<dbReference type="Proteomes" id="UP001454036">
    <property type="component" value="Unassembled WGS sequence"/>
</dbReference>
<keyword evidence="1" id="KW-0863">Zinc-finger</keyword>
<proteinExistence type="predicted"/>
<organism evidence="4 5">
    <name type="scientific">Lithospermum erythrorhizon</name>
    <name type="common">Purple gromwell</name>
    <name type="synonym">Lithospermum officinale var. erythrorhizon</name>
    <dbReference type="NCBI Taxonomy" id="34254"/>
    <lineage>
        <taxon>Eukaryota</taxon>
        <taxon>Viridiplantae</taxon>
        <taxon>Streptophyta</taxon>
        <taxon>Embryophyta</taxon>
        <taxon>Tracheophyta</taxon>
        <taxon>Spermatophyta</taxon>
        <taxon>Magnoliopsida</taxon>
        <taxon>eudicotyledons</taxon>
        <taxon>Gunneridae</taxon>
        <taxon>Pentapetalae</taxon>
        <taxon>asterids</taxon>
        <taxon>lamiids</taxon>
        <taxon>Boraginales</taxon>
        <taxon>Boraginaceae</taxon>
        <taxon>Boraginoideae</taxon>
        <taxon>Lithospermeae</taxon>
        <taxon>Lithospermum</taxon>
    </lineage>
</organism>
<dbReference type="PROSITE" id="PS50089">
    <property type="entry name" value="ZF_RING_2"/>
    <property type="match status" value="1"/>
</dbReference>
<evidence type="ECO:0000256" key="1">
    <source>
        <dbReference type="PROSITE-ProRule" id="PRU00175"/>
    </source>
</evidence>
<evidence type="ECO:0000256" key="2">
    <source>
        <dbReference type="SAM" id="MobiDB-lite"/>
    </source>
</evidence>
<protein>
    <recommendedName>
        <fullName evidence="3">RING-type domain-containing protein</fullName>
    </recommendedName>
</protein>
<reference evidence="4 5" key="1">
    <citation type="submission" date="2024-01" db="EMBL/GenBank/DDBJ databases">
        <title>The complete chloroplast genome sequence of Lithospermum erythrorhizon: insights into the phylogenetic relationship among Boraginaceae species and the maternal lineages of purple gromwells.</title>
        <authorList>
            <person name="Okada T."/>
            <person name="Watanabe K."/>
        </authorList>
    </citation>
    <scope>NUCLEOTIDE SEQUENCE [LARGE SCALE GENOMIC DNA]</scope>
</reference>
<evidence type="ECO:0000313" key="4">
    <source>
        <dbReference type="EMBL" id="GAA0150168.1"/>
    </source>
</evidence>
<dbReference type="InterPro" id="IPR013083">
    <property type="entry name" value="Znf_RING/FYVE/PHD"/>
</dbReference>
<feature type="domain" description="RING-type" evidence="3">
    <location>
        <begin position="282"/>
        <end position="341"/>
    </location>
</feature>
<dbReference type="GO" id="GO:0008270">
    <property type="term" value="F:zinc ion binding"/>
    <property type="evidence" value="ECO:0007669"/>
    <property type="project" value="UniProtKB-KW"/>
</dbReference>
<keyword evidence="1" id="KW-0862">Zinc</keyword>
<comment type="caution">
    <text evidence="4">The sequence shown here is derived from an EMBL/GenBank/DDBJ whole genome shotgun (WGS) entry which is preliminary data.</text>
</comment>
<feature type="compositionally biased region" description="Polar residues" evidence="2">
    <location>
        <begin position="144"/>
        <end position="153"/>
    </location>
</feature>
<sequence>MTGGCFTRAKEVDAGNIVGGRTRGRLASSNNSKIVSSGQVNGGSIKGGSTATDGIRTRQKRVVPTRKACLQDCSFRVDGNLVNGQSKEDVKQIGDHTSKRVECSVSTSEPGVSSRNLPAVNKKNVVEVQSTRSVAVPKIIGVGNPSTRPVANSQKKEKSSDHVQALKIEAKSSPMNTSTARNSIKIGSENHHDKSPRTQHRTTTRLNGSSAPQRKTNEVEKNPHVAESSRNQKTISFLRRAETSRSGEKREKELNYNVVIDKDLLRQRAISEDSDNTLGISCPLCENDLMASSLNYEYHDGIEPSNLPEVAVLHCGHVFHSACLEEILPSGNCREPPCYFCISNKD</sequence>
<gene>
    <name evidence="4" type="ORF">LIER_09169</name>
</gene>
<dbReference type="SUPFAM" id="SSF57850">
    <property type="entry name" value="RING/U-box"/>
    <property type="match status" value="1"/>
</dbReference>
<feature type="region of interest" description="Disordered" evidence="2">
    <location>
        <begin position="20"/>
        <end position="56"/>
    </location>
</feature>
<accession>A0AAV3PJ09</accession>
<feature type="compositionally biased region" description="Basic and acidic residues" evidence="2">
    <location>
        <begin position="215"/>
        <end position="224"/>
    </location>
</feature>
<dbReference type="Gene3D" id="3.30.40.10">
    <property type="entry name" value="Zinc/RING finger domain, C3HC4 (zinc finger)"/>
    <property type="match status" value="1"/>
</dbReference>
<dbReference type="PANTHER" id="PTHR31150:SF6">
    <property type="entry name" value="ZINC ION BINDING PROTEIN"/>
    <property type="match status" value="1"/>
</dbReference>
<feature type="compositionally biased region" description="Polar residues" evidence="2">
    <location>
        <begin position="173"/>
        <end position="182"/>
    </location>
</feature>
<dbReference type="EMBL" id="BAABME010001538">
    <property type="protein sequence ID" value="GAA0150168.1"/>
    <property type="molecule type" value="Genomic_DNA"/>
</dbReference>
<evidence type="ECO:0000259" key="3">
    <source>
        <dbReference type="PROSITE" id="PS50089"/>
    </source>
</evidence>
<feature type="compositionally biased region" description="Polar residues" evidence="2">
    <location>
        <begin position="204"/>
        <end position="214"/>
    </location>
</feature>
<keyword evidence="1" id="KW-0479">Metal-binding</keyword>
<feature type="region of interest" description="Disordered" evidence="2">
    <location>
        <begin position="143"/>
        <end position="162"/>
    </location>
</feature>
<feature type="compositionally biased region" description="Polar residues" evidence="2">
    <location>
        <begin position="27"/>
        <end position="39"/>
    </location>
</feature>
<dbReference type="AlphaFoldDB" id="A0AAV3PJ09"/>
<dbReference type="InterPro" id="IPR001841">
    <property type="entry name" value="Znf_RING"/>
</dbReference>
<name>A0AAV3PJ09_LITER</name>
<keyword evidence="5" id="KW-1185">Reference proteome</keyword>
<dbReference type="PANTHER" id="PTHR31150">
    <property type="entry name" value="EXPRESSED PROTEIN"/>
    <property type="match status" value="1"/>
</dbReference>
<feature type="region of interest" description="Disordered" evidence="2">
    <location>
        <begin position="167"/>
        <end position="231"/>
    </location>
</feature>
<evidence type="ECO:0000313" key="5">
    <source>
        <dbReference type="Proteomes" id="UP001454036"/>
    </source>
</evidence>
<dbReference type="SMART" id="SM00184">
    <property type="entry name" value="RING"/>
    <property type="match status" value="1"/>
</dbReference>